<dbReference type="InterPro" id="IPR050951">
    <property type="entry name" value="Retrovirus_Pol_polyprotein"/>
</dbReference>
<proteinExistence type="predicted"/>
<feature type="non-terminal residue" evidence="3">
    <location>
        <position position="145"/>
    </location>
</feature>
<accession>A0A1B6KQ05</accession>
<organism evidence="3">
    <name type="scientific">Graphocephala atropunctata</name>
    <dbReference type="NCBI Taxonomy" id="36148"/>
    <lineage>
        <taxon>Eukaryota</taxon>
        <taxon>Metazoa</taxon>
        <taxon>Ecdysozoa</taxon>
        <taxon>Arthropoda</taxon>
        <taxon>Hexapoda</taxon>
        <taxon>Insecta</taxon>
        <taxon>Pterygota</taxon>
        <taxon>Neoptera</taxon>
        <taxon>Paraneoptera</taxon>
        <taxon>Hemiptera</taxon>
        <taxon>Auchenorrhyncha</taxon>
        <taxon>Membracoidea</taxon>
        <taxon>Cicadellidae</taxon>
        <taxon>Cicadellinae</taxon>
        <taxon>Cicadellini</taxon>
        <taxon>Graphocephala</taxon>
    </lineage>
</organism>
<protein>
    <recommendedName>
        <fullName evidence="1">RNA-directed DNA polymerase</fullName>
        <ecNumber evidence="1">2.7.7.49</ecNumber>
    </recommendedName>
</protein>
<dbReference type="GO" id="GO:0003964">
    <property type="term" value="F:RNA-directed DNA polymerase activity"/>
    <property type="evidence" value="ECO:0007669"/>
    <property type="project" value="UniProtKB-EC"/>
</dbReference>
<sequence length="145" mass="16882">MTFLPGKNNVVADLLSRSTDTQQVQNDPLTKGTVEERFFIDTILRKPCIDKKLDDIRRVQETDTESHYLKTCIEKGKFDKQSIFRKDKDELVIKGDLILKGRRIFIPKTLRSELLSQIHEGHLGIVKCRRRLQESIWWPGCSVDI</sequence>
<evidence type="ECO:0000256" key="1">
    <source>
        <dbReference type="ARBA" id="ARBA00012493"/>
    </source>
</evidence>
<evidence type="ECO:0000313" key="3">
    <source>
        <dbReference type="EMBL" id="JAT13526.1"/>
    </source>
</evidence>
<dbReference type="EMBL" id="GEBQ01026451">
    <property type="protein sequence ID" value="JAT13526.1"/>
    <property type="molecule type" value="Transcribed_RNA"/>
</dbReference>
<dbReference type="EC" id="2.7.7.49" evidence="1"/>
<dbReference type="AlphaFoldDB" id="A0A1B6KQ05"/>
<dbReference type="InterPro" id="IPR041588">
    <property type="entry name" value="Integrase_H2C2"/>
</dbReference>
<dbReference type="PANTHER" id="PTHR37984">
    <property type="entry name" value="PROTEIN CBG26694"/>
    <property type="match status" value="1"/>
</dbReference>
<gene>
    <name evidence="3" type="ORF">g.12712</name>
</gene>
<evidence type="ECO:0000259" key="2">
    <source>
        <dbReference type="Pfam" id="PF17921"/>
    </source>
</evidence>
<reference evidence="3" key="1">
    <citation type="submission" date="2015-11" db="EMBL/GenBank/DDBJ databases">
        <title>De novo transcriptome assembly of four potential Pierce s Disease insect vectors from Arizona vineyards.</title>
        <authorList>
            <person name="Tassone E.E."/>
        </authorList>
    </citation>
    <scope>NUCLEOTIDE SEQUENCE</scope>
</reference>
<feature type="domain" description="Integrase zinc-binding" evidence="2">
    <location>
        <begin position="106"/>
        <end position="145"/>
    </location>
</feature>
<name>A0A1B6KQ05_9HEMI</name>
<dbReference type="PANTHER" id="PTHR37984:SF9">
    <property type="entry name" value="INTEGRASE CATALYTIC DOMAIN-CONTAINING PROTEIN"/>
    <property type="match status" value="1"/>
</dbReference>
<dbReference type="Gene3D" id="1.10.340.70">
    <property type="match status" value="1"/>
</dbReference>
<dbReference type="Pfam" id="PF17921">
    <property type="entry name" value="Integrase_H2C2"/>
    <property type="match status" value="1"/>
</dbReference>